<comment type="subcellular location">
    <subcellularLocation>
        <location evidence="1">Cell envelope</location>
    </subcellularLocation>
</comment>
<dbReference type="InterPro" id="IPR001638">
    <property type="entry name" value="Solute-binding_3/MltF_N"/>
</dbReference>
<dbReference type="CDD" id="cd13624">
    <property type="entry name" value="PBP2_Arg_Lys_His"/>
    <property type="match status" value="1"/>
</dbReference>
<dbReference type="OrthoDB" id="5431130at2"/>
<reference evidence="5 6" key="1">
    <citation type="journal article" date="2017" name="Genome Biol. Evol.">
        <title>Comparative Genomic Analysis Identifies a Campylobacter Clade Deficient in Selenium Metabolism.</title>
        <authorList>
            <person name="Miller W.G."/>
            <person name="Yee E."/>
            <person name="Lopes B.S."/>
            <person name="Chapman M.H."/>
            <person name="Huynh S."/>
            <person name="Bono J.L."/>
            <person name="Parker C.T."/>
            <person name="Strachan N.J.C."/>
            <person name="Forbes K.J."/>
        </authorList>
    </citation>
    <scope>NUCLEOTIDE SEQUENCE [LARGE SCALE GENOMIC DNA]</scope>
    <source>
        <strain evidence="5 6">NCTC 13003</strain>
    </source>
</reference>
<keyword evidence="6" id="KW-1185">Reference proteome</keyword>
<dbReference type="InterPro" id="IPR018313">
    <property type="entry name" value="SBP_3_CS"/>
</dbReference>
<dbReference type="KEGG" id="cdev:CIGN_0554"/>
<dbReference type="SMART" id="SM00079">
    <property type="entry name" value="PBPe"/>
    <property type="match status" value="1"/>
</dbReference>
<protein>
    <submittedName>
        <fullName evidence="5">Amino acid ABC transporter, periplasmic arginine/lysine/histidine-binding protein</fullName>
    </submittedName>
</protein>
<dbReference type="STRING" id="1660064.CIGN_0554"/>
<dbReference type="Gene3D" id="3.40.190.10">
    <property type="entry name" value="Periplasmic binding protein-like II"/>
    <property type="match status" value="2"/>
</dbReference>
<dbReference type="GO" id="GO:0015276">
    <property type="term" value="F:ligand-gated monoatomic ion channel activity"/>
    <property type="evidence" value="ECO:0007669"/>
    <property type="project" value="InterPro"/>
</dbReference>
<dbReference type="PANTHER" id="PTHR35936:SF17">
    <property type="entry name" value="ARGININE-BINDING EXTRACELLULAR PROTEIN ARTP"/>
    <property type="match status" value="1"/>
</dbReference>
<evidence type="ECO:0000313" key="5">
    <source>
        <dbReference type="EMBL" id="ARQ98851.1"/>
    </source>
</evidence>
<sequence>MKLLFKLLISIAMLIVAANAQTIKVGTNAAYPPFEFVNEQNQITGFDMDLMAEIAKKVGFKIEIVNISFDSLIPALKAGKIDIIAAAMSATPERLKAVDFSKPYYHTMNLFIKRADNKELTKFEQLEGKKISVQLGTVQELAAKDIKSAKVMAIDEIFGAVMAVKNAKADALIVDSSIGYGYLKQNPDLVEFLHLPDGSEGFSFAFDKGKHKELQAKINSAIDELKNDGTYDKLLVKYNLK</sequence>
<comment type="similarity">
    <text evidence="2 4">Belongs to the bacterial solute-binding protein 3 family.</text>
</comment>
<keyword evidence="3" id="KW-0732">Signal</keyword>
<dbReference type="SMART" id="SM00062">
    <property type="entry name" value="PBPb"/>
    <property type="match status" value="1"/>
</dbReference>
<evidence type="ECO:0000256" key="1">
    <source>
        <dbReference type="ARBA" id="ARBA00004196"/>
    </source>
</evidence>
<gene>
    <name evidence="5" type="ORF">CIGN_0554</name>
</gene>
<dbReference type="Pfam" id="PF00497">
    <property type="entry name" value="SBP_bac_3"/>
    <property type="match status" value="1"/>
</dbReference>
<evidence type="ECO:0000256" key="4">
    <source>
        <dbReference type="RuleBase" id="RU003744"/>
    </source>
</evidence>
<dbReference type="InterPro" id="IPR001320">
    <property type="entry name" value="Iontro_rcpt_C"/>
</dbReference>
<name>A0A1X9SRK0_9BACT</name>
<evidence type="ECO:0000256" key="3">
    <source>
        <dbReference type="ARBA" id="ARBA00022729"/>
    </source>
</evidence>
<dbReference type="AlphaFoldDB" id="A0A1X9SRK0"/>
<evidence type="ECO:0000313" key="6">
    <source>
        <dbReference type="Proteomes" id="UP000194309"/>
    </source>
</evidence>
<dbReference type="GO" id="GO:0016020">
    <property type="term" value="C:membrane"/>
    <property type="evidence" value="ECO:0007669"/>
    <property type="project" value="InterPro"/>
</dbReference>
<accession>A0A381D815</accession>
<accession>A0A1X9SRK0</accession>
<dbReference type="SUPFAM" id="SSF53850">
    <property type="entry name" value="Periplasmic binding protein-like II"/>
    <property type="match status" value="1"/>
</dbReference>
<dbReference type="Proteomes" id="UP000194309">
    <property type="component" value="Chromosome"/>
</dbReference>
<dbReference type="GO" id="GO:0030313">
    <property type="term" value="C:cell envelope"/>
    <property type="evidence" value="ECO:0007669"/>
    <property type="project" value="UniProtKB-SubCell"/>
</dbReference>
<evidence type="ECO:0000256" key="2">
    <source>
        <dbReference type="ARBA" id="ARBA00010333"/>
    </source>
</evidence>
<dbReference type="EMBL" id="CP018788">
    <property type="protein sequence ID" value="ARQ98851.1"/>
    <property type="molecule type" value="Genomic_DNA"/>
</dbReference>
<organism evidence="5 6">
    <name type="scientific">Campylobacter devanensis</name>
    <dbReference type="NCBI Taxonomy" id="3161138"/>
    <lineage>
        <taxon>Bacteria</taxon>
        <taxon>Pseudomonadati</taxon>
        <taxon>Campylobacterota</taxon>
        <taxon>Epsilonproteobacteria</taxon>
        <taxon>Campylobacterales</taxon>
        <taxon>Campylobacteraceae</taxon>
        <taxon>Campylobacter</taxon>
    </lineage>
</organism>
<dbReference type="PANTHER" id="PTHR35936">
    <property type="entry name" value="MEMBRANE-BOUND LYTIC MUREIN TRANSGLYCOSYLASE F"/>
    <property type="match status" value="1"/>
</dbReference>
<proteinExistence type="inferred from homology"/>
<dbReference type="PROSITE" id="PS01039">
    <property type="entry name" value="SBP_BACTERIAL_3"/>
    <property type="match status" value="1"/>
</dbReference>